<dbReference type="SUPFAM" id="SSF52425">
    <property type="entry name" value="Cryptochrome/photolyase, N-terminal domain"/>
    <property type="match status" value="1"/>
</dbReference>
<dbReference type="InterPro" id="IPR036134">
    <property type="entry name" value="Crypto/Photolyase_FAD-like_sf"/>
</dbReference>
<dbReference type="Proteomes" id="UP000660708">
    <property type="component" value="Unassembled WGS sequence"/>
</dbReference>
<dbReference type="Gene3D" id="3.40.50.620">
    <property type="entry name" value="HUPs"/>
    <property type="match status" value="1"/>
</dbReference>
<evidence type="ECO:0000256" key="2">
    <source>
        <dbReference type="ARBA" id="ARBA00017881"/>
    </source>
</evidence>
<dbReference type="InterPro" id="IPR006050">
    <property type="entry name" value="DNA_photolyase_N"/>
</dbReference>
<gene>
    <name evidence="9" type="primary">phrB</name>
    <name evidence="9" type="ORF">PPEP_a2256</name>
</gene>
<reference evidence="9 10" key="1">
    <citation type="submission" date="2015-06" db="EMBL/GenBank/DDBJ databases">
        <title>Genome sequence of Pseudoalteromonas peptidolytica.</title>
        <authorList>
            <person name="Xie B.-B."/>
            <person name="Rong J.-C."/>
            <person name="Qin Q.-L."/>
            <person name="Zhang Y.-Z."/>
        </authorList>
    </citation>
    <scope>NUCLEOTIDE SEQUENCE [LARGE SCALE GENOMIC DNA]</scope>
    <source>
        <strain evidence="9 10">F12-50-A1</strain>
    </source>
</reference>
<evidence type="ECO:0000256" key="5">
    <source>
        <dbReference type="ARBA" id="ARBA00022991"/>
    </source>
</evidence>
<comment type="cofactor">
    <cofactor evidence="6 7">
        <name>FAD</name>
        <dbReference type="ChEBI" id="CHEBI:57692"/>
    </cofactor>
    <text evidence="6 7">Binds 1 FAD per subunit.</text>
</comment>
<dbReference type="PRINTS" id="PR00147">
    <property type="entry name" value="DNAPHOTLYASE"/>
</dbReference>
<keyword evidence="9" id="KW-0456">Lyase</keyword>
<evidence type="ECO:0000256" key="7">
    <source>
        <dbReference type="RuleBase" id="RU367151"/>
    </source>
</evidence>
<proteinExistence type="inferred from homology"/>
<dbReference type="Gene3D" id="1.25.40.80">
    <property type="match status" value="1"/>
</dbReference>
<evidence type="ECO:0000256" key="4">
    <source>
        <dbReference type="ARBA" id="ARBA00022827"/>
    </source>
</evidence>
<sequence length="433" mass="49796">MKIGLYVFDNDCRLKDNPSLVTLASQVERLICVYLPNNNIWSSSKAQCSKSVPASAYEEATVAALQQELDARHQALYIVPEANKLQGLVAIIRNCAVTHIGRSVHSGADEHKYWLRLQTHCPEVKFISEYAHTLFTPDMLPFSLNELPPSFTPFRKRVEALVPNEPLPAPQLPPKPPNTSTLVKFTATGDYSGDFYAGEKQAQDKLKQYFQTDAAKQYKETRNALCGDGFSTQFSPILATGAVSPRQVKHALNQFEHQYGANESTYWIWFELLWREYFQWYALKHQHRLFAFTGVKNKKPTTSFYPERFQKWCQSKTPSAFINAIMTELRETGWISNRARQITASYFVNELQLDWRYGAAFFEQNLIDYDVAANWGNWQYIAGVGADPRGGRHFNLAKQQSMFDPNGEYIMRWRGTSHKLLNTRDYVDWPLEE</sequence>
<organism evidence="9 10">
    <name type="scientific">Pseudoalteromonas peptidolytica F12-50-A1</name>
    <dbReference type="NCBI Taxonomy" id="1315280"/>
    <lineage>
        <taxon>Bacteria</taxon>
        <taxon>Pseudomonadati</taxon>
        <taxon>Pseudomonadota</taxon>
        <taxon>Gammaproteobacteria</taxon>
        <taxon>Alteromonadales</taxon>
        <taxon>Pseudoalteromonadaceae</taxon>
        <taxon>Pseudoalteromonas</taxon>
    </lineage>
</organism>
<feature type="domain" description="Photolyase/cryptochrome alpha/beta" evidence="8">
    <location>
        <begin position="2"/>
        <end position="134"/>
    </location>
</feature>
<dbReference type="SUPFAM" id="SSF48173">
    <property type="entry name" value="Cryptochrome/photolyase FAD-binding domain"/>
    <property type="match status" value="1"/>
</dbReference>
<keyword evidence="3 6" id="KW-0285">Flavoprotein</keyword>
<evidence type="ECO:0000313" key="9">
    <source>
        <dbReference type="EMBL" id="MBE0347729.1"/>
    </source>
</evidence>
<dbReference type="GO" id="GO:0003677">
    <property type="term" value="F:DNA binding"/>
    <property type="evidence" value="ECO:0007669"/>
    <property type="project" value="TreeGrafter"/>
</dbReference>
<dbReference type="Pfam" id="PF00875">
    <property type="entry name" value="DNA_photolyase"/>
    <property type="match status" value="1"/>
</dbReference>
<keyword evidence="10" id="KW-1185">Reference proteome</keyword>
<comment type="function">
    <text evidence="7">May have a photoreceptor function.</text>
</comment>
<dbReference type="InterPro" id="IPR014729">
    <property type="entry name" value="Rossmann-like_a/b/a_fold"/>
</dbReference>
<keyword evidence="5 7" id="KW-0157">Chromophore</keyword>
<dbReference type="PROSITE" id="PS51645">
    <property type="entry name" value="PHR_CRY_ALPHA_BETA"/>
    <property type="match status" value="1"/>
</dbReference>
<comment type="similarity">
    <text evidence="1 7">Belongs to the DNA photolyase class-1 family.</text>
</comment>
<comment type="caution">
    <text evidence="9">The sequence shown here is derived from an EMBL/GenBank/DDBJ whole genome shotgun (WGS) entry which is preliminary data.</text>
</comment>
<dbReference type="InterPro" id="IPR002081">
    <property type="entry name" value="Cryptochrome/DNA_photolyase_1"/>
</dbReference>
<dbReference type="Gene3D" id="1.10.579.10">
    <property type="entry name" value="DNA Cyclobutane Dipyrimidine Photolyase, subunit A, domain 3"/>
    <property type="match status" value="1"/>
</dbReference>
<feature type="binding site" evidence="6">
    <location>
        <begin position="231"/>
        <end position="235"/>
    </location>
    <ligand>
        <name>FAD</name>
        <dbReference type="ChEBI" id="CHEBI:57692"/>
    </ligand>
</feature>
<feature type="binding site" evidence="6">
    <location>
        <begin position="368"/>
        <end position="370"/>
    </location>
    <ligand>
        <name>FAD</name>
        <dbReference type="ChEBI" id="CHEBI:57692"/>
    </ligand>
</feature>
<evidence type="ECO:0000256" key="1">
    <source>
        <dbReference type="ARBA" id="ARBA00005862"/>
    </source>
</evidence>
<name>A0A8I0MZA8_9GAMM</name>
<keyword evidence="4 6" id="KW-0274">FAD</keyword>
<dbReference type="InterPro" id="IPR014133">
    <property type="entry name" value="Cry_DASH"/>
</dbReference>
<dbReference type="EMBL" id="AQHF01000026">
    <property type="protein sequence ID" value="MBE0347729.1"/>
    <property type="molecule type" value="Genomic_DNA"/>
</dbReference>
<dbReference type="InterPro" id="IPR036155">
    <property type="entry name" value="Crypto/Photolyase_N_sf"/>
</dbReference>
<dbReference type="InterPro" id="IPR005101">
    <property type="entry name" value="Cryptochr/Photolyase_FAD-bd"/>
</dbReference>
<accession>A0A8I0MZA8</accession>
<evidence type="ECO:0000259" key="8">
    <source>
        <dbReference type="PROSITE" id="PS51645"/>
    </source>
</evidence>
<dbReference type="Pfam" id="PF03441">
    <property type="entry name" value="FAD_binding_7"/>
    <property type="match status" value="1"/>
</dbReference>
<evidence type="ECO:0000256" key="6">
    <source>
        <dbReference type="PIRSR" id="PIRSR602081-1"/>
    </source>
</evidence>
<dbReference type="GO" id="GO:0000719">
    <property type="term" value="P:photoreactive repair"/>
    <property type="evidence" value="ECO:0007669"/>
    <property type="project" value="TreeGrafter"/>
</dbReference>
<dbReference type="PANTHER" id="PTHR11455:SF22">
    <property type="entry name" value="CRYPTOCHROME DASH"/>
    <property type="match status" value="1"/>
</dbReference>
<dbReference type="GO" id="GO:0071949">
    <property type="term" value="F:FAD binding"/>
    <property type="evidence" value="ECO:0007669"/>
    <property type="project" value="TreeGrafter"/>
</dbReference>
<dbReference type="GO" id="GO:0003913">
    <property type="term" value="F:DNA photolyase activity"/>
    <property type="evidence" value="ECO:0007669"/>
    <property type="project" value="InterPro"/>
</dbReference>
<dbReference type="NCBIfam" id="TIGR02765">
    <property type="entry name" value="crypto_DASH"/>
    <property type="match status" value="1"/>
</dbReference>
<comment type="cofactor">
    <cofactor evidence="7">
        <name>(6R)-5,10-methylene-5,6,7,8-tetrahydrofolate</name>
        <dbReference type="ChEBI" id="CHEBI:15636"/>
    </cofactor>
    <text evidence="7">Binds 1 5,10-methenyltetrahydrofolate (MTHF) per subunit.</text>
</comment>
<evidence type="ECO:0000256" key="3">
    <source>
        <dbReference type="ARBA" id="ARBA00022630"/>
    </source>
</evidence>
<dbReference type="AlphaFoldDB" id="A0A8I0MZA8"/>
<protein>
    <recommendedName>
        <fullName evidence="2 7">Cryptochrome DASH</fullName>
    </recommendedName>
</protein>
<dbReference type="PANTHER" id="PTHR11455">
    <property type="entry name" value="CRYPTOCHROME"/>
    <property type="match status" value="1"/>
</dbReference>
<dbReference type="RefSeq" id="WP_147389124.1">
    <property type="nucleotide sequence ID" value="NZ_AQHF01000026.1"/>
</dbReference>
<feature type="binding site" evidence="6">
    <location>
        <position position="218"/>
    </location>
    <ligand>
        <name>FAD</name>
        <dbReference type="ChEBI" id="CHEBI:57692"/>
    </ligand>
</feature>
<evidence type="ECO:0000313" key="10">
    <source>
        <dbReference type="Proteomes" id="UP000660708"/>
    </source>
</evidence>